<dbReference type="Proteomes" id="UP001500984">
    <property type="component" value="Unassembled WGS sequence"/>
</dbReference>
<protein>
    <submittedName>
        <fullName evidence="2">Uncharacterized protein</fullName>
    </submittedName>
</protein>
<feature type="transmembrane region" description="Helical" evidence="1">
    <location>
        <begin position="160"/>
        <end position="183"/>
    </location>
</feature>
<gene>
    <name evidence="2" type="ORF">GCM10009823_21640</name>
</gene>
<accession>A0ABP5IIE9</accession>
<proteinExistence type="predicted"/>
<feature type="transmembrane region" description="Helical" evidence="1">
    <location>
        <begin position="22"/>
        <end position="48"/>
    </location>
</feature>
<name>A0ABP5IIE9_9MICO</name>
<keyword evidence="3" id="KW-1185">Reference proteome</keyword>
<comment type="caution">
    <text evidence="2">The sequence shown here is derived from an EMBL/GenBank/DDBJ whole genome shotgun (WGS) entry which is preliminary data.</text>
</comment>
<keyword evidence="1" id="KW-1133">Transmembrane helix</keyword>
<evidence type="ECO:0000313" key="2">
    <source>
        <dbReference type="EMBL" id="GAA2099672.1"/>
    </source>
</evidence>
<evidence type="ECO:0000313" key="3">
    <source>
        <dbReference type="Proteomes" id="UP001500984"/>
    </source>
</evidence>
<evidence type="ECO:0000256" key="1">
    <source>
        <dbReference type="SAM" id="Phobius"/>
    </source>
</evidence>
<organism evidence="2 3">
    <name type="scientific">Brevibacterium salitolerans</name>
    <dbReference type="NCBI Taxonomy" id="1403566"/>
    <lineage>
        <taxon>Bacteria</taxon>
        <taxon>Bacillati</taxon>
        <taxon>Actinomycetota</taxon>
        <taxon>Actinomycetes</taxon>
        <taxon>Micrococcales</taxon>
        <taxon>Brevibacteriaceae</taxon>
        <taxon>Brevibacterium</taxon>
    </lineage>
</organism>
<sequence>MTPTPALAAGHASGRGSRSAPLAMLIIGALLTVGGPFLGAVIGSFAMVPGALGYADRTVELAPSGTVRLEAEESVLLLAPVAELASADHAQCSAEAADGTAAAVTFEPASTLNTRSSGTRYESFARVTAQTDGAHTLTCDTEPRVIAAPPFEMGSLLGPLAWWTAGGLVVSALGVVLVIVGIVRLTRAKPAA</sequence>
<dbReference type="EMBL" id="BAAAPZ010000008">
    <property type="protein sequence ID" value="GAA2099672.1"/>
    <property type="molecule type" value="Genomic_DNA"/>
</dbReference>
<keyword evidence="1" id="KW-0472">Membrane</keyword>
<keyword evidence="1" id="KW-0812">Transmembrane</keyword>
<reference evidence="3" key="1">
    <citation type="journal article" date="2019" name="Int. J. Syst. Evol. Microbiol.">
        <title>The Global Catalogue of Microorganisms (GCM) 10K type strain sequencing project: providing services to taxonomists for standard genome sequencing and annotation.</title>
        <authorList>
            <consortium name="The Broad Institute Genomics Platform"/>
            <consortium name="The Broad Institute Genome Sequencing Center for Infectious Disease"/>
            <person name="Wu L."/>
            <person name="Ma J."/>
        </authorList>
    </citation>
    <scope>NUCLEOTIDE SEQUENCE [LARGE SCALE GENOMIC DNA]</scope>
    <source>
        <strain evidence="3">JCM 15900</strain>
    </source>
</reference>
<dbReference type="RefSeq" id="WP_291791333.1">
    <property type="nucleotide sequence ID" value="NZ_BAAAPZ010000008.1"/>
</dbReference>